<organism evidence="1 2">
    <name type="scientific">Smittium culicis</name>
    <dbReference type="NCBI Taxonomy" id="133412"/>
    <lineage>
        <taxon>Eukaryota</taxon>
        <taxon>Fungi</taxon>
        <taxon>Fungi incertae sedis</taxon>
        <taxon>Zoopagomycota</taxon>
        <taxon>Kickxellomycotina</taxon>
        <taxon>Harpellomycetes</taxon>
        <taxon>Harpellales</taxon>
        <taxon>Legeriomycetaceae</taxon>
        <taxon>Smittium</taxon>
    </lineage>
</organism>
<sequence>MAHYDRFRSTKSQQEILCLKALYLPSGWEPRRTSTDYADGFRRLRDRINGIEVSAASHGKIYCKVMEACQDSPKNPSTSVKV</sequence>
<name>A0A1R1XPX8_9FUNG</name>
<proteinExistence type="predicted"/>
<keyword evidence="2" id="KW-1185">Reference proteome</keyword>
<reference evidence="2" key="1">
    <citation type="submission" date="2017-01" db="EMBL/GenBank/DDBJ databases">
        <authorList>
            <person name="Wang Y."/>
            <person name="White M."/>
            <person name="Kvist S."/>
            <person name="Moncalvo J.-M."/>
        </authorList>
    </citation>
    <scope>NUCLEOTIDE SEQUENCE [LARGE SCALE GENOMIC DNA]</scope>
    <source>
        <strain evidence="2">ID-206-W2</strain>
    </source>
</reference>
<protein>
    <submittedName>
        <fullName evidence="1">Uncharacterized protein</fullName>
    </submittedName>
</protein>
<comment type="caution">
    <text evidence="1">The sequence shown here is derived from an EMBL/GenBank/DDBJ whole genome shotgun (WGS) entry which is preliminary data.</text>
</comment>
<dbReference type="AlphaFoldDB" id="A0A1R1XPX8"/>
<dbReference type="EMBL" id="LSSM01003819">
    <property type="protein sequence ID" value="OMJ16688.1"/>
    <property type="molecule type" value="Genomic_DNA"/>
</dbReference>
<evidence type="ECO:0000313" key="2">
    <source>
        <dbReference type="Proteomes" id="UP000187429"/>
    </source>
</evidence>
<dbReference type="Proteomes" id="UP000187429">
    <property type="component" value="Unassembled WGS sequence"/>
</dbReference>
<accession>A0A1R1XPX8</accession>
<gene>
    <name evidence="1" type="ORF">AYI69_g7738</name>
</gene>
<evidence type="ECO:0000313" key="1">
    <source>
        <dbReference type="EMBL" id="OMJ16688.1"/>
    </source>
</evidence>